<keyword evidence="2" id="KW-1185">Reference proteome</keyword>
<reference evidence="2" key="1">
    <citation type="journal article" date="2015" name="Nat. Genet.">
        <title>The genome and transcriptome of the zoonotic hookworm Ancylostoma ceylanicum identify infection-specific gene families.</title>
        <authorList>
            <person name="Schwarz E.M."/>
            <person name="Hu Y."/>
            <person name="Antoshechkin I."/>
            <person name="Miller M.M."/>
            <person name="Sternberg P.W."/>
            <person name="Aroian R.V."/>
        </authorList>
    </citation>
    <scope>NUCLEOTIDE SEQUENCE</scope>
    <source>
        <strain evidence="2">HY135</strain>
    </source>
</reference>
<evidence type="ECO:0000313" key="1">
    <source>
        <dbReference type="EMBL" id="EYC44062.1"/>
    </source>
</evidence>
<organism evidence="1 2">
    <name type="scientific">Ancylostoma ceylanicum</name>
    <dbReference type="NCBI Taxonomy" id="53326"/>
    <lineage>
        <taxon>Eukaryota</taxon>
        <taxon>Metazoa</taxon>
        <taxon>Ecdysozoa</taxon>
        <taxon>Nematoda</taxon>
        <taxon>Chromadorea</taxon>
        <taxon>Rhabditida</taxon>
        <taxon>Rhabditina</taxon>
        <taxon>Rhabditomorpha</taxon>
        <taxon>Strongyloidea</taxon>
        <taxon>Ancylostomatidae</taxon>
        <taxon>Ancylostomatinae</taxon>
        <taxon>Ancylostoma</taxon>
    </lineage>
</organism>
<gene>
    <name evidence="1" type="primary">Acey_s0473.g2101</name>
    <name evidence="1" type="ORF">Y032_0473g2101</name>
</gene>
<sequence>MCEAGIPGLVVPACRVSGMGLSSSYSYSRKEWLDDNYRILHVEKFGNGFAVCIPSHYLGQNYCNILSSPCCDAPKFHTTEVKSAKVLF</sequence>
<proteinExistence type="predicted"/>
<comment type="caution">
    <text evidence="1">The sequence shown here is derived from an EMBL/GenBank/DDBJ whole genome shotgun (WGS) entry which is preliminary data.</text>
</comment>
<dbReference type="Proteomes" id="UP000024635">
    <property type="component" value="Unassembled WGS sequence"/>
</dbReference>
<accession>A0A016WXV4</accession>
<name>A0A016WXV4_9BILA</name>
<protein>
    <submittedName>
        <fullName evidence="1">Uncharacterized protein</fullName>
    </submittedName>
</protein>
<dbReference type="EMBL" id="JARK01000073">
    <property type="protein sequence ID" value="EYC44062.1"/>
    <property type="molecule type" value="Genomic_DNA"/>
</dbReference>
<dbReference type="AlphaFoldDB" id="A0A016WXV4"/>
<evidence type="ECO:0000313" key="2">
    <source>
        <dbReference type="Proteomes" id="UP000024635"/>
    </source>
</evidence>